<dbReference type="GO" id="GO:0016289">
    <property type="term" value="F:acyl-CoA hydrolase activity"/>
    <property type="evidence" value="ECO:0007669"/>
    <property type="project" value="UniProtKB-ARBA"/>
</dbReference>
<comment type="catalytic activity">
    <reaction evidence="20">
        <text>hexadecanoyl-CoA + H2O = hexadecanoate + CoA + H(+)</text>
        <dbReference type="Rhea" id="RHEA:16645"/>
        <dbReference type="ChEBI" id="CHEBI:7896"/>
        <dbReference type="ChEBI" id="CHEBI:15377"/>
        <dbReference type="ChEBI" id="CHEBI:15378"/>
        <dbReference type="ChEBI" id="CHEBI:57287"/>
        <dbReference type="ChEBI" id="CHEBI:57379"/>
        <dbReference type="EC" id="3.1.2.2"/>
    </reaction>
    <physiologicalReaction direction="left-to-right" evidence="20">
        <dbReference type="Rhea" id="RHEA:16646"/>
    </physiologicalReaction>
</comment>
<evidence type="ECO:0000256" key="5">
    <source>
        <dbReference type="ARBA" id="ARBA00022490"/>
    </source>
</evidence>
<dbReference type="InterPro" id="IPR029069">
    <property type="entry name" value="HotDog_dom_sf"/>
</dbReference>
<evidence type="ECO:0000256" key="3">
    <source>
        <dbReference type="ARBA" id="ARBA00004632"/>
    </source>
</evidence>
<keyword evidence="12" id="KW-0966">Cell projection</keyword>
<comment type="subcellular location">
    <subcellularLocation>
        <location evidence="3">Cell projection</location>
        <location evidence="3">Ruffle membrane</location>
    </subcellularLocation>
    <subcellularLocation>
        <location evidence="2">Cytoplasm</location>
    </subcellularLocation>
    <subcellularLocation>
        <location evidence="1">Membrane</location>
        <topology evidence="1">Peripheral membrane protein</topology>
    </subcellularLocation>
</comment>
<evidence type="ECO:0000256" key="11">
    <source>
        <dbReference type="ARBA" id="ARBA00023136"/>
    </source>
</evidence>
<dbReference type="RefSeq" id="WP_036651617.1">
    <property type="nucleotide sequence ID" value="NZ_BAVZ01000014.1"/>
</dbReference>
<keyword evidence="11" id="KW-0472">Membrane</keyword>
<dbReference type="Pfam" id="PF03061">
    <property type="entry name" value="4HBT"/>
    <property type="match status" value="1"/>
</dbReference>
<dbReference type="PANTHER" id="PTHR12418:SF19">
    <property type="entry name" value="ACYL-COENZYME A THIOESTERASE THEM4"/>
    <property type="match status" value="1"/>
</dbReference>
<dbReference type="NCBIfam" id="TIGR00369">
    <property type="entry name" value="unchar_dom_1"/>
    <property type="match status" value="1"/>
</dbReference>
<organism evidence="25 26">
    <name type="scientific">Paenibacillus pini JCM 16418</name>
    <dbReference type="NCBI Taxonomy" id="1236976"/>
    <lineage>
        <taxon>Bacteria</taxon>
        <taxon>Bacillati</taxon>
        <taxon>Bacillota</taxon>
        <taxon>Bacilli</taxon>
        <taxon>Bacillales</taxon>
        <taxon>Paenibacillaceae</taxon>
        <taxon>Paenibacillus</taxon>
    </lineage>
</organism>
<evidence type="ECO:0000256" key="21">
    <source>
        <dbReference type="ARBA" id="ARBA00047969"/>
    </source>
</evidence>
<dbReference type="GO" id="GO:0005737">
    <property type="term" value="C:cytoplasm"/>
    <property type="evidence" value="ECO:0007669"/>
    <property type="project" value="UniProtKB-SubCell"/>
</dbReference>
<dbReference type="EC" id="3.1.2.2" evidence="16"/>
<evidence type="ECO:0000256" key="22">
    <source>
        <dbReference type="ARBA" id="ARBA00048074"/>
    </source>
</evidence>
<dbReference type="EMBL" id="BAVZ01000014">
    <property type="protein sequence ID" value="GAF09778.1"/>
    <property type="molecule type" value="Genomic_DNA"/>
</dbReference>
<comment type="similarity">
    <text evidence="15">Belongs to the THEM4/THEM5 thioesterase family.</text>
</comment>
<evidence type="ECO:0000256" key="9">
    <source>
        <dbReference type="ARBA" id="ARBA00022946"/>
    </source>
</evidence>
<dbReference type="InterPro" id="IPR006683">
    <property type="entry name" value="Thioestr_dom"/>
</dbReference>
<dbReference type="Proteomes" id="UP000019364">
    <property type="component" value="Unassembled WGS sequence"/>
</dbReference>
<comment type="catalytic activity">
    <reaction evidence="21">
        <text>decanoyl-CoA + H2O = decanoate + CoA + H(+)</text>
        <dbReference type="Rhea" id="RHEA:40059"/>
        <dbReference type="ChEBI" id="CHEBI:15377"/>
        <dbReference type="ChEBI" id="CHEBI:15378"/>
        <dbReference type="ChEBI" id="CHEBI:27689"/>
        <dbReference type="ChEBI" id="CHEBI:57287"/>
        <dbReference type="ChEBI" id="CHEBI:61430"/>
    </reaction>
    <physiologicalReaction direction="left-to-right" evidence="21">
        <dbReference type="Rhea" id="RHEA:40060"/>
    </physiologicalReaction>
</comment>
<evidence type="ECO:0000256" key="16">
    <source>
        <dbReference type="ARBA" id="ARBA00038848"/>
    </source>
</evidence>
<keyword evidence="6" id="KW-0053">Apoptosis</keyword>
<evidence type="ECO:0000256" key="18">
    <source>
        <dbReference type="ARBA" id="ARBA00043210"/>
    </source>
</evidence>
<evidence type="ECO:0000256" key="13">
    <source>
        <dbReference type="ARBA" id="ARBA00035852"/>
    </source>
</evidence>
<comment type="catalytic activity">
    <reaction evidence="13">
        <text>(5Z,8Z,11Z,14Z)-eicosatetraenoyl-CoA + H2O = (5Z,8Z,11Z,14Z)-eicosatetraenoate + CoA + H(+)</text>
        <dbReference type="Rhea" id="RHEA:40151"/>
        <dbReference type="ChEBI" id="CHEBI:15377"/>
        <dbReference type="ChEBI" id="CHEBI:15378"/>
        <dbReference type="ChEBI" id="CHEBI:32395"/>
        <dbReference type="ChEBI" id="CHEBI:57287"/>
        <dbReference type="ChEBI" id="CHEBI:57368"/>
    </reaction>
    <physiologicalReaction direction="left-to-right" evidence="13">
        <dbReference type="Rhea" id="RHEA:40152"/>
    </physiologicalReaction>
</comment>
<dbReference type="Gene3D" id="3.10.129.10">
    <property type="entry name" value="Hotdog Thioesterase"/>
    <property type="match status" value="1"/>
</dbReference>
<dbReference type="PANTHER" id="PTHR12418">
    <property type="entry name" value="ACYL-COENZYME A THIOESTERASE THEM4"/>
    <property type="match status" value="1"/>
</dbReference>
<sequence>MENALDAMLARGEHTFWNYLGCEYISGDQNEVKIELDAQEHHTNSLGIIHGGVLTSLMDQAMGMVATARKNLDSCVTTNLNVHFMSPMKQGRLFVSAIILHEAGRSLTSQARIHDSEGNLGCMATGSFRVIQRKS</sequence>
<evidence type="ECO:0000256" key="17">
    <source>
        <dbReference type="ARBA" id="ARBA00040123"/>
    </source>
</evidence>
<evidence type="ECO:0000256" key="10">
    <source>
        <dbReference type="ARBA" id="ARBA00023098"/>
    </source>
</evidence>
<evidence type="ECO:0000256" key="7">
    <source>
        <dbReference type="ARBA" id="ARBA00022801"/>
    </source>
</evidence>
<keyword evidence="7" id="KW-0378">Hydrolase</keyword>
<dbReference type="OrthoDB" id="2139465at2"/>
<dbReference type="GO" id="GO:0016020">
    <property type="term" value="C:membrane"/>
    <property type="evidence" value="ECO:0007669"/>
    <property type="project" value="UniProtKB-SubCell"/>
</dbReference>
<dbReference type="STRING" id="1236976.JCM16418_3933"/>
<dbReference type="CDD" id="cd03443">
    <property type="entry name" value="PaaI_thioesterase"/>
    <property type="match status" value="1"/>
</dbReference>
<comment type="catalytic activity">
    <reaction evidence="14">
        <text>(9Z)-octadecenoyl-CoA + H2O = (9Z)-octadecenoate + CoA + H(+)</text>
        <dbReference type="Rhea" id="RHEA:40139"/>
        <dbReference type="ChEBI" id="CHEBI:15377"/>
        <dbReference type="ChEBI" id="CHEBI:15378"/>
        <dbReference type="ChEBI" id="CHEBI:30823"/>
        <dbReference type="ChEBI" id="CHEBI:57287"/>
        <dbReference type="ChEBI" id="CHEBI:57387"/>
    </reaction>
    <physiologicalReaction direction="left-to-right" evidence="14">
        <dbReference type="Rhea" id="RHEA:40140"/>
    </physiologicalReaction>
</comment>
<evidence type="ECO:0000256" key="15">
    <source>
        <dbReference type="ARBA" id="ARBA00038456"/>
    </source>
</evidence>
<keyword evidence="10" id="KW-0443">Lipid metabolism</keyword>
<keyword evidence="5" id="KW-0963">Cytoplasm</keyword>
<dbReference type="AlphaFoldDB" id="W7YQS3"/>
<dbReference type="eggNOG" id="COG2050">
    <property type="taxonomic scope" value="Bacteria"/>
</dbReference>
<keyword evidence="4" id="KW-1003">Cell membrane</keyword>
<evidence type="ECO:0000256" key="6">
    <source>
        <dbReference type="ARBA" id="ARBA00022703"/>
    </source>
</evidence>
<keyword evidence="9" id="KW-0809">Transit peptide</keyword>
<dbReference type="SUPFAM" id="SSF54637">
    <property type="entry name" value="Thioesterase/thiol ester dehydrase-isomerase"/>
    <property type="match status" value="1"/>
</dbReference>
<name>W7YQS3_9BACL</name>
<comment type="catalytic activity">
    <reaction evidence="19">
        <text>octanoyl-CoA + H2O = octanoate + CoA + H(+)</text>
        <dbReference type="Rhea" id="RHEA:30143"/>
        <dbReference type="ChEBI" id="CHEBI:15377"/>
        <dbReference type="ChEBI" id="CHEBI:15378"/>
        <dbReference type="ChEBI" id="CHEBI:25646"/>
        <dbReference type="ChEBI" id="CHEBI:57287"/>
        <dbReference type="ChEBI" id="CHEBI:57386"/>
    </reaction>
    <physiologicalReaction direction="left-to-right" evidence="19">
        <dbReference type="Rhea" id="RHEA:30144"/>
    </physiologicalReaction>
</comment>
<comment type="catalytic activity">
    <reaction evidence="23">
        <text>tetradecanoyl-CoA + H2O = tetradecanoate + CoA + H(+)</text>
        <dbReference type="Rhea" id="RHEA:40119"/>
        <dbReference type="ChEBI" id="CHEBI:15377"/>
        <dbReference type="ChEBI" id="CHEBI:15378"/>
        <dbReference type="ChEBI" id="CHEBI:30807"/>
        <dbReference type="ChEBI" id="CHEBI:57287"/>
        <dbReference type="ChEBI" id="CHEBI:57385"/>
    </reaction>
    <physiologicalReaction direction="left-to-right" evidence="23">
        <dbReference type="Rhea" id="RHEA:40120"/>
    </physiologicalReaction>
</comment>
<evidence type="ECO:0000256" key="8">
    <source>
        <dbReference type="ARBA" id="ARBA00022832"/>
    </source>
</evidence>
<gene>
    <name evidence="25" type="ORF">JCM16418_3933</name>
</gene>
<keyword evidence="8" id="KW-0276">Fatty acid metabolism</keyword>
<dbReference type="InterPro" id="IPR003736">
    <property type="entry name" value="PAAI_dom"/>
</dbReference>
<dbReference type="InterPro" id="IPR052365">
    <property type="entry name" value="THEM4/THEM5_acyl-CoA_thioest"/>
</dbReference>
<evidence type="ECO:0000256" key="2">
    <source>
        <dbReference type="ARBA" id="ARBA00004496"/>
    </source>
</evidence>
<evidence type="ECO:0000313" key="26">
    <source>
        <dbReference type="Proteomes" id="UP000019364"/>
    </source>
</evidence>
<evidence type="ECO:0000256" key="14">
    <source>
        <dbReference type="ARBA" id="ARBA00037002"/>
    </source>
</evidence>
<keyword evidence="26" id="KW-1185">Reference proteome</keyword>
<evidence type="ECO:0000259" key="24">
    <source>
        <dbReference type="Pfam" id="PF03061"/>
    </source>
</evidence>
<evidence type="ECO:0000256" key="19">
    <source>
        <dbReference type="ARBA" id="ARBA00047588"/>
    </source>
</evidence>
<evidence type="ECO:0000256" key="20">
    <source>
        <dbReference type="ARBA" id="ARBA00047734"/>
    </source>
</evidence>
<reference evidence="25 26" key="1">
    <citation type="journal article" date="2014" name="Genome Announc.">
        <title>Draft Genome Sequence of Paenibacillus pini JCM 16418T, Isolated from the Rhizosphere of Pine Tree.</title>
        <authorList>
            <person name="Yuki M."/>
            <person name="Oshima K."/>
            <person name="Suda W."/>
            <person name="Oshida Y."/>
            <person name="Kitamura K."/>
            <person name="Iida Y."/>
            <person name="Hattori M."/>
            <person name="Ohkuma M."/>
        </authorList>
    </citation>
    <scope>NUCLEOTIDE SEQUENCE [LARGE SCALE GENOMIC DNA]</scope>
    <source>
        <strain evidence="25 26">JCM 16418</strain>
    </source>
</reference>
<evidence type="ECO:0000256" key="4">
    <source>
        <dbReference type="ARBA" id="ARBA00022475"/>
    </source>
</evidence>
<evidence type="ECO:0000256" key="23">
    <source>
        <dbReference type="ARBA" id="ARBA00048180"/>
    </source>
</evidence>
<evidence type="ECO:0000313" key="25">
    <source>
        <dbReference type="EMBL" id="GAF09778.1"/>
    </source>
</evidence>
<proteinExistence type="inferred from homology"/>
<comment type="caution">
    <text evidence="25">The sequence shown here is derived from an EMBL/GenBank/DDBJ whole genome shotgun (WGS) entry which is preliminary data.</text>
</comment>
<feature type="domain" description="Thioesterase" evidence="24">
    <location>
        <begin position="47"/>
        <end position="122"/>
    </location>
</feature>
<protein>
    <recommendedName>
        <fullName evidence="17">Acyl-coenzyme A thioesterase THEM4</fullName>
        <ecNumber evidence="16">3.1.2.2</ecNumber>
    </recommendedName>
    <alternativeName>
        <fullName evidence="18">Thioesterase superfamily member 4</fullName>
    </alternativeName>
</protein>
<evidence type="ECO:0000256" key="1">
    <source>
        <dbReference type="ARBA" id="ARBA00004170"/>
    </source>
</evidence>
<comment type="catalytic activity">
    <reaction evidence="22">
        <text>dodecanoyl-CoA + H2O = dodecanoate + CoA + H(+)</text>
        <dbReference type="Rhea" id="RHEA:30135"/>
        <dbReference type="ChEBI" id="CHEBI:15377"/>
        <dbReference type="ChEBI" id="CHEBI:15378"/>
        <dbReference type="ChEBI" id="CHEBI:18262"/>
        <dbReference type="ChEBI" id="CHEBI:57287"/>
        <dbReference type="ChEBI" id="CHEBI:57375"/>
    </reaction>
    <physiologicalReaction direction="left-to-right" evidence="22">
        <dbReference type="Rhea" id="RHEA:30136"/>
    </physiologicalReaction>
</comment>
<accession>W7YQS3</accession>
<dbReference type="GO" id="GO:0006631">
    <property type="term" value="P:fatty acid metabolic process"/>
    <property type="evidence" value="ECO:0007669"/>
    <property type="project" value="UniProtKB-KW"/>
</dbReference>
<evidence type="ECO:0000256" key="12">
    <source>
        <dbReference type="ARBA" id="ARBA00023273"/>
    </source>
</evidence>